<protein>
    <submittedName>
        <fullName evidence="2">Uncharacterized protein</fullName>
    </submittedName>
</protein>
<evidence type="ECO:0000256" key="1">
    <source>
        <dbReference type="SAM" id="MobiDB-lite"/>
    </source>
</evidence>
<proteinExistence type="predicted"/>
<evidence type="ECO:0000313" key="2">
    <source>
        <dbReference type="EMBL" id="THY68230.1"/>
    </source>
</evidence>
<feature type="region of interest" description="Disordered" evidence="1">
    <location>
        <begin position="83"/>
        <end position="124"/>
    </location>
</feature>
<accession>A0AB38LHY9</accession>
<comment type="caution">
    <text evidence="2">The sequence shown here is derived from an EMBL/GenBank/DDBJ whole genome shotgun (WGS) entry which is preliminary data.</text>
</comment>
<evidence type="ECO:0000313" key="3">
    <source>
        <dbReference type="Proteomes" id="UP000305064"/>
    </source>
</evidence>
<sequence length="327" mass="35554">MNVQNHIFTAILQLWNYREVTIKLSSACMSSLPRSYKQKACIPCFNLCVPGFAVVECLHLLHEAHCDRGFKYKEDFSVQKIRHERRSDRAQEISTSSTVSSSSSSSCAESSTSETVLPSSSPTTTLSVQADVTSVSGYGPPTAYSISTITLTAEPKTSSATTITISSAALTVSGSSVVTVDTRTQPITCVSNPNTITLSARSLSCDNLKLHTTFLWVMMGAPFDFCAYYLTTNRNISPLSEMSACTLKDNCSCLIQHKTYPFPVFKEQTSLSPKTNRVCKQDVGKRSSALFQESDVVCKFYTSTARSVSPFVGVSPADMFAGCKCLA</sequence>
<gene>
    <name evidence="2" type="ORF">D6C94_10354</name>
</gene>
<reference evidence="2 3" key="1">
    <citation type="submission" date="2018-10" db="EMBL/GenBank/DDBJ databases">
        <title>Fifty Aureobasidium pullulans genomes reveal a recombining polyextremotolerant generalist.</title>
        <authorList>
            <person name="Gostincar C."/>
            <person name="Turk M."/>
            <person name="Zajc J."/>
            <person name="Gunde-Cimerman N."/>
        </authorList>
    </citation>
    <scope>NUCLEOTIDE SEQUENCE [LARGE SCALE GENOMIC DNA]</scope>
    <source>
        <strain evidence="2 3">EXF-4256</strain>
    </source>
</reference>
<dbReference type="EMBL" id="QZBJ01000132">
    <property type="protein sequence ID" value="THY68230.1"/>
    <property type="molecule type" value="Genomic_DNA"/>
</dbReference>
<dbReference type="AlphaFoldDB" id="A0AB38LHY9"/>
<feature type="compositionally biased region" description="Low complexity" evidence="1">
    <location>
        <begin position="94"/>
        <end position="124"/>
    </location>
</feature>
<dbReference type="Proteomes" id="UP000305064">
    <property type="component" value="Unassembled WGS sequence"/>
</dbReference>
<name>A0AB38LHY9_AURPU</name>
<organism evidence="2 3">
    <name type="scientific">Aureobasidium pullulans</name>
    <name type="common">Black yeast</name>
    <name type="synonym">Pullularia pullulans</name>
    <dbReference type="NCBI Taxonomy" id="5580"/>
    <lineage>
        <taxon>Eukaryota</taxon>
        <taxon>Fungi</taxon>
        <taxon>Dikarya</taxon>
        <taxon>Ascomycota</taxon>
        <taxon>Pezizomycotina</taxon>
        <taxon>Dothideomycetes</taxon>
        <taxon>Dothideomycetidae</taxon>
        <taxon>Dothideales</taxon>
        <taxon>Saccotheciaceae</taxon>
        <taxon>Aureobasidium</taxon>
    </lineage>
</organism>